<evidence type="ECO:0000313" key="11">
    <source>
        <dbReference type="Proteomes" id="UP000064967"/>
    </source>
</evidence>
<keyword evidence="6 10" id="KW-0413">Isomerase</keyword>
<dbReference type="SUPFAM" id="SSF51182">
    <property type="entry name" value="RmlC-like cupins"/>
    <property type="match status" value="1"/>
</dbReference>
<keyword evidence="4 8" id="KW-0479">Metal-binding</keyword>
<reference evidence="10 11" key="1">
    <citation type="submission" date="2015-08" db="EMBL/GenBank/DDBJ databases">
        <authorList>
            <person name="Babu N.S."/>
            <person name="Beckwith C.J."/>
            <person name="Beseler K.G."/>
            <person name="Brison A."/>
            <person name="Carone J.V."/>
            <person name="Caskin T.P."/>
            <person name="Diamond M."/>
            <person name="Durham M.E."/>
            <person name="Foxe J.M."/>
            <person name="Go M."/>
            <person name="Henderson B.A."/>
            <person name="Jones I.B."/>
            <person name="McGettigan J.A."/>
            <person name="Micheletti S.J."/>
            <person name="Nasrallah M.E."/>
            <person name="Ortiz D."/>
            <person name="Piller C.R."/>
            <person name="Privatt S.R."/>
            <person name="Schneider S.L."/>
            <person name="Sharp S."/>
            <person name="Smith T.C."/>
            <person name="Stanton J.D."/>
            <person name="Ullery H.E."/>
            <person name="Wilson R.J."/>
            <person name="Serrano M.G."/>
            <person name="Buck G."/>
            <person name="Lee V."/>
            <person name="Wang Y."/>
            <person name="Carvalho R."/>
            <person name="Voegtly L."/>
            <person name="Shi R."/>
            <person name="Duckworth R."/>
            <person name="Johnson A."/>
            <person name="Loviza R."/>
            <person name="Walstead R."/>
            <person name="Shah Z."/>
            <person name="Kiflezghi M."/>
            <person name="Wade K."/>
            <person name="Ball S.L."/>
            <person name="Bradley K.W."/>
            <person name="Asai D.J."/>
            <person name="Bowman C.A."/>
            <person name="Russell D.A."/>
            <person name="Pope W.H."/>
            <person name="Jacobs-Sera D."/>
            <person name="Hendrix R.W."/>
            <person name="Hatfull G.F."/>
        </authorList>
    </citation>
    <scope>NUCLEOTIDE SEQUENCE [LARGE SCALE GENOMIC DNA]</scope>
    <source>
        <strain evidence="10 11">DSM 27648</strain>
    </source>
</reference>
<accession>A0A0K1PMB0</accession>
<dbReference type="PIRSF" id="PIRSF001480">
    <property type="entry name" value="Mannose-6-phosphate_isomerase"/>
    <property type="match status" value="1"/>
</dbReference>
<comment type="catalytic activity">
    <reaction evidence="1">
        <text>D-mannose 6-phosphate = D-fructose 6-phosphate</text>
        <dbReference type="Rhea" id="RHEA:12356"/>
        <dbReference type="ChEBI" id="CHEBI:58735"/>
        <dbReference type="ChEBI" id="CHEBI:61527"/>
        <dbReference type="EC" id="5.3.1.8"/>
    </reaction>
</comment>
<dbReference type="PRINTS" id="PR00714">
    <property type="entry name" value="MAN6PISMRASE"/>
</dbReference>
<dbReference type="GO" id="GO:0004476">
    <property type="term" value="F:mannose-6-phosphate isomerase activity"/>
    <property type="evidence" value="ECO:0007669"/>
    <property type="project" value="UniProtKB-EC"/>
</dbReference>
<evidence type="ECO:0000256" key="5">
    <source>
        <dbReference type="ARBA" id="ARBA00022833"/>
    </source>
</evidence>
<feature type="binding site" evidence="8">
    <location>
        <position position="261"/>
    </location>
    <ligand>
        <name>Zn(2+)</name>
        <dbReference type="ChEBI" id="CHEBI:29105"/>
    </ligand>
</feature>
<dbReference type="PANTHER" id="PTHR10309">
    <property type="entry name" value="MANNOSE-6-PHOSPHATE ISOMERASE"/>
    <property type="match status" value="1"/>
</dbReference>
<feature type="binding site" evidence="8">
    <location>
        <position position="97"/>
    </location>
    <ligand>
        <name>Zn(2+)</name>
        <dbReference type="ChEBI" id="CHEBI:29105"/>
    </ligand>
</feature>
<gene>
    <name evidence="10" type="ORF">AKJ09_00888</name>
</gene>
<dbReference type="GO" id="GO:0009298">
    <property type="term" value="P:GDP-mannose biosynthetic process"/>
    <property type="evidence" value="ECO:0007669"/>
    <property type="project" value="InterPro"/>
</dbReference>
<evidence type="ECO:0000259" key="9">
    <source>
        <dbReference type="Pfam" id="PF20511"/>
    </source>
</evidence>
<dbReference type="AlphaFoldDB" id="A0A0K1PMB0"/>
<feature type="binding site" evidence="8">
    <location>
        <position position="134"/>
    </location>
    <ligand>
        <name>Zn(2+)</name>
        <dbReference type="ChEBI" id="CHEBI:29105"/>
    </ligand>
</feature>
<keyword evidence="5 8" id="KW-0862">Zinc</keyword>
<dbReference type="GO" id="GO:0005975">
    <property type="term" value="P:carbohydrate metabolic process"/>
    <property type="evidence" value="ECO:0007669"/>
    <property type="project" value="InterPro"/>
</dbReference>
<comment type="cofactor">
    <cofactor evidence="8">
        <name>Zn(2+)</name>
        <dbReference type="ChEBI" id="CHEBI:29105"/>
    </cofactor>
    <text evidence="8">Binds 1 zinc ion per subunit.</text>
</comment>
<evidence type="ECO:0000256" key="8">
    <source>
        <dbReference type="PIRSR" id="PIRSR001480-2"/>
    </source>
</evidence>
<dbReference type="GO" id="GO:0008270">
    <property type="term" value="F:zinc ion binding"/>
    <property type="evidence" value="ECO:0007669"/>
    <property type="project" value="InterPro"/>
</dbReference>
<dbReference type="InterPro" id="IPR016305">
    <property type="entry name" value="Mannose-6-P_Isomerase"/>
</dbReference>
<feature type="active site" evidence="7">
    <location>
        <position position="280"/>
    </location>
</feature>
<dbReference type="EC" id="5.3.1.8" evidence="3"/>
<dbReference type="KEGG" id="llu:AKJ09_00888"/>
<dbReference type="InterPro" id="IPR014710">
    <property type="entry name" value="RmlC-like_jellyroll"/>
</dbReference>
<evidence type="ECO:0000313" key="10">
    <source>
        <dbReference type="EMBL" id="AKU94224.1"/>
    </source>
</evidence>
<dbReference type="Pfam" id="PF20511">
    <property type="entry name" value="PMI_typeI_cat"/>
    <property type="match status" value="1"/>
</dbReference>
<dbReference type="STRING" id="1391654.AKJ09_00888"/>
<dbReference type="InterPro" id="IPR011051">
    <property type="entry name" value="RmlC_Cupin_sf"/>
</dbReference>
<dbReference type="InterPro" id="IPR001250">
    <property type="entry name" value="Man6P_Isoase-1"/>
</dbReference>
<proteinExistence type="inferred from homology"/>
<evidence type="ECO:0000256" key="4">
    <source>
        <dbReference type="ARBA" id="ARBA00022723"/>
    </source>
</evidence>
<dbReference type="RefSeq" id="WP_205633593.1">
    <property type="nucleotide sequence ID" value="NZ_CP012333.1"/>
</dbReference>
<dbReference type="Gene3D" id="2.60.120.10">
    <property type="entry name" value="Jelly Rolls"/>
    <property type="match status" value="2"/>
</dbReference>
<dbReference type="CDD" id="cd07011">
    <property type="entry name" value="cupin_PMI_type_I_N"/>
    <property type="match status" value="1"/>
</dbReference>
<evidence type="ECO:0000256" key="3">
    <source>
        <dbReference type="ARBA" id="ARBA00011956"/>
    </source>
</evidence>
<dbReference type="PANTHER" id="PTHR10309:SF0">
    <property type="entry name" value="MANNOSE-6-PHOSPHATE ISOMERASE"/>
    <property type="match status" value="1"/>
</dbReference>
<dbReference type="GO" id="GO:0005829">
    <property type="term" value="C:cytosol"/>
    <property type="evidence" value="ECO:0007669"/>
    <property type="project" value="TreeGrafter"/>
</dbReference>
<organism evidence="10 11">
    <name type="scientific">Labilithrix luteola</name>
    <dbReference type="NCBI Taxonomy" id="1391654"/>
    <lineage>
        <taxon>Bacteria</taxon>
        <taxon>Pseudomonadati</taxon>
        <taxon>Myxococcota</taxon>
        <taxon>Polyangia</taxon>
        <taxon>Polyangiales</taxon>
        <taxon>Labilitrichaceae</taxon>
        <taxon>Labilithrix</taxon>
    </lineage>
</organism>
<name>A0A0K1PMB0_9BACT</name>
<dbReference type="InterPro" id="IPR046457">
    <property type="entry name" value="PMI_typeI_cat"/>
</dbReference>
<feature type="domain" description="Phosphomannose isomerase type I catalytic" evidence="9">
    <location>
        <begin position="5"/>
        <end position="150"/>
    </location>
</feature>
<keyword evidence="11" id="KW-1185">Reference proteome</keyword>
<dbReference type="Proteomes" id="UP000064967">
    <property type="component" value="Chromosome"/>
</dbReference>
<sequence>MIDLLSCKVMPYAWGSRTAIAGLRGLGASAGPEAELWMGAHPLGPSKVNRGGRERSLTDLVAEDPAREMGHRARDAFGARLPFLLKVLAAAQPLSLQAHPTEAQARAGYADEENRGVPLDAPNRNYKDPCHKPELICALTPFDALCGFRRVEDTLRLFDELGVRELAAVLTPLRRSPDQTGLAETFRAIMTTPQAARAAMVDATVAACLRPGGTGFERERAWAVKLAGLYPGDVGVVSALLLNLVHLSPGEAIFMGAGNLHAYLEGVGIEIMASSDNVLRGGLTPKHVDVPELMNVLDFTYGPMTPVRPREVDAVENVYDAPVREFRLSTLRMAGAPSMRETLGPEILLCTEGSLHVGAEGKTSLEIKKGDSVFVSGSARHYTVQGDGLLYRATTNLA</sequence>
<dbReference type="NCBIfam" id="TIGR00218">
    <property type="entry name" value="manA"/>
    <property type="match status" value="1"/>
</dbReference>
<dbReference type="EMBL" id="CP012333">
    <property type="protein sequence ID" value="AKU94224.1"/>
    <property type="molecule type" value="Genomic_DNA"/>
</dbReference>
<evidence type="ECO:0000256" key="2">
    <source>
        <dbReference type="ARBA" id="ARBA00010772"/>
    </source>
</evidence>
<comment type="similarity">
    <text evidence="2">Belongs to the mannose-6-phosphate isomerase type 1 family.</text>
</comment>
<feature type="binding site" evidence="8">
    <location>
        <position position="99"/>
    </location>
    <ligand>
        <name>Zn(2+)</name>
        <dbReference type="ChEBI" id="CHEBI:29105"/>
    </ligand>
</feature>
<evidence type="ECO:0000256" key="1">
    <source>
        <dbReference type="ARBA" id="ARBA00000757"/>
    </source>
</evidence>
<dbReference type="PATRIC" id="fig|1391654.3.peg.901"/>
<dbReference type="Gene3D" id="1.10.441.10">
    <property type="entry name" value="Phosphomannose Isomerase, domain 2"/>
    <property type="match status" value="1"/>
</dbReference>
<evidence type="ECO:0000256" key="6">
    <source>
        <dbReference type="ARBA" id="ARBA00023235"/>
    </source>
</evidence>
<evidence type="ECO:0000256" key="7">
    <source>
        <dbReference type="PIRSR" id="PIRSR001480-1"/>
    </source>
</evidence>
<protein>
    <recommendedName>
        <fullName evidence="3">mannose-6-phosphate isomerase</fullName>
        <ecNumber evidence="3">5.3.1.8</ecNumber>
    </recommendedName>
</protein>